<evidence type="ECO:0000313" key="2">
    <source>
        <dbReference type="EMBL" id="RBL88658.1"/>
    </source>
</evidence>
<name>A0A365XR99_9BACT</name>
<organism evidence="2 3">
    <name type="scientific">Chitinophaga flava</name>
    <dbReference type="NCBI Taxonomy" id="2259036"/>
    <lineage>
        <taxon>Bacteria</taxon>
        <taxon>Pseudomonadati</taxon>
        <taxon>Bacteroidota</taxon>
        <taxon>Chitinophagia</taxon>
        <taxon>Chitinophagales</taxon>
        <taxon>Chitinophagaceae</taxon>
        <taxon>Chitinophaga</taxon>
    </lineage>
</organism>
<dbReference type="AlphaFoldDB" id="A0A365XR99"/>
<dbReference type="EMBL" id="QFFJ01000002">
    <property type="protein sequence ID" value="RBL88658.1"/>
    <property type="molecule type" value="Genomic_DNA"/>
</dbReference>
<keyword evidence="3" id="KW-1185">Reference proteome</keyword>
<gene>
    <name evidence="2" type="ORF">DF182_19000</name>
</gene>
<protein>
    <submittedName>
        <fullName evidence="2">Uncharacterized protein</fullName>
    </submittedName>
</protein>
<feature type="chain" id="PRO_5017074147" evidence="1">
    <location>
        <begin position="23"/>
        <end position="240"/>
    </location>
</feature>
<reference evidence="2 3" key="1">
    <citation type="submission" date="2018-05" db="EMBL/GenBank/DDBJ databases">
        <title>Chitinophaga sp. K3CV102501T nov., isolated from isolated from a monsoon evergreen broad-leaved forest soil.</title>
        <authorList>
            <person name="Lv Y."/>
        </authorList>
    </citation>
    <scope>NUCLEOTIDE SEQUENCE [LARGE SCALE GENOMIC DNA]</scope>
    <source>
        <strain evidence="2 3">GDMCC 1.1325</strain>
    </source>
</reference>
<accession>A0A365XR99</accession>
<evidence type="ECO:0000313" key="3">
    <source>
        <dbReference type="Proteomes" id="UP000253410"/>
    </source>
</evidence>
<comment type="caution">
    <text evidence="2">The sequence shown here is derived from an EMBL/GenBank/DDBJ whole genome shotgun (WGS) entry which is preliminary data.</text>
</comment>
<keyword evidence="1" id="KW-0732">Signal</keyword>
<dbReference type="Proteomes" id="UP000253410">
    <property type="component" value="Unassembled WGS sequence"/>
</dbReference>
<dbReference type="RefSeq" id="WP_113617403.1">
    <property type="nucleotide sequence ID" value="NZ_QFFJ01000002.1"/>
</dbReference>
<evidence type="ECO:0000256" key="1">
    <source>
        <dbReference type="SAM" id="SignalP"/>
    </source>
</evidence>
<proteinExistence type="predicted"/>
<dbReference type="OrthoDB" id="662141at2"/>
<feature type="signal peptide" evidence="1">
    <location>
        <begin position="1"/>
        <end position="22"/>
    </location>
</feature>
<sequence length="240" mass="26722">MKKNIILSTITLLAGFSLQAQDSTGLAQTISARNSIDNNLGVRFATALTFNPKENTVGTPYLYADWGRMWLDSLEHKRVGRSIVYDANIDLEKNMLIVKGGDGKAYAPETKDIQAFHLKKGDVETAFVAINLNGAPRFVEQLAGGKYGLVRDVKVVFKQADFVNKGMVQSGKNYDEYKKEYTYYLVKDQVPVKISLRKKAFLEALNQDPQAYAAAKGFLDSYKESFDETAARLALEAVNK</sequence>